<dbReference type="Proteomes" id="UP001388673">
    <property type="component" value="Unassembled WGS sequence"/>
</dbReference>
<comment type="caution">
    <text evidence="4">The sequence shown here is derived from an EMBL/GenBank/DDBJ whole genome shotgun (WGS) entry which is preliminary data.</text>
</comment>
<keyword evidence="5" id="KW-1185">Reference proteome</keyword>
<feature type="compositionally biased region" description="Low complexity" evidence="1">
    <location>
        <begin position="906"/>
        <end position="916"/>
    </location>
</feature>
<feature type="compositionally biased region" description="Polar residues" evidence="1">
    <location>
        <begin position="22"/>
        <end position="35"/>
    </location>
</feature>
<dbReference type="Pfam" id="PF10214">
    <property type="entry name" value="Rrn6_beta-prop"/>
    <property type="match status" value="1"/>
</dbReference>
<feature type="domain" description="RRN6 K-rich C-terminal" evidence="3">
    <location>
        <begin position="857"/>
        <end position="1016"/>
    </location>
</feature>
<dbReference type="RefSeq" id="XP_066799809.1">
    <property type="nucleotide sequence ID" value="XM_066949515.1"/>
</dbReference>
<dbReference type="InterPro" id="IPR048536">
    <property type="entry name" value="Rrn6_K-rich"/>
</dbReference>
<evidence type="ECO:0008006" key="6">
    <source>
        <dbReference type="Google" id="ProtNLM"/>
    </source>
</evidence>
<dbReference type="AlphaFoldDB" id="A0AAW0YF74"/>
<feature type="domain" description="RRN6 beta-propeller" evidence="2">
    <location>
        <begin position="190"/>
        <end position="502"/>
    </location>
</feature>
<dbReference type="Pfam" id="PF20639">
    <property type="entry name" value="Rrn6_K-rich"/>
    <property type="match status" value="1"/>
</dbReference>
<sequence>MIFPPSVEHLVLPSSSRKARSRPTSTDPSQPSYTPKKTDESHEDDSRVGFGGVTLDFGRSGGVGLEKGKKGWGWVWAGDERSDIQYTLGEEQTCLFPPTRLAETEPNQIPTRDLVEASIKYAEDLCDPYERDGLRSTISSILLSEQAGPSNTSKQPAHGDASPKIWTRALDGYFDSGVDVYRGQTLAVIQNDRARIARTLLAFPTGEVGHHLNISPFLPSIRSNITRVNARMRLRFMPTSKVVERFSTPILQVCSSPVVSSSRLDRESTALVVRLQSTTHMLNISPDHSYIPPSTFPPVTSLRAAEISYEDTEGRRHVDVALDSGAWSRALIVDEGGGVWLWWEEKERRGPRDDMEKIMNLRKVRSTVGDGRHQFFRIAFGTRPGTAVVISSTEVVLIDIDDPDHPATTLLRLQGKGRYFTSLEKTAQERGLSYTTLCTTHEVIWLDESRPNAAPLSWRHDFGAGTQRDLEVVTMPGAGSKDMCTLLYSPSEATVMAFHSTKLSPVRSLCPPYAFALPNKEQTSMLPICLPSSRSVTSIVSIATDGALWSSSLLSPKNRAEPRFNKHGQPRIVDLKAVWDDVVEGLAAVPRGKVGTGERWEEKAMMKNKEMNFRWAWLEINQATRGAQEKGEADWFAPGEFERYLRELDAPMEHLMTAADLARDSIYSGPSKIHSHLLAPLPIHSQAVEATLRSLDGVDIARHLPIAVDLRGSIPAYMEARPPLFPTNDGAPPPTIGMFDQVREYFPAPSEGRSRSRLDAAQLALDLALSRLVLTSDDLAVIRRQETQSTLPIQDETEPDDLFAQAAGQLSLKEKEPPKITCHFLTSRKPDTDMEVADDVVGAEEEEGLQNLTARGLMNDWKLGEDPKNWDWVTWRKDEEPISEHVSNRTENRRIIKPLPSPRHPQTQTRSQGQQQNIHSITIGSSINRPIPPSLAVAASRSQSSLPTLQTTLTPATRRGLMQRSSPPQSALPMNGGWEEEGKVGWANTQVERGVFGGREKKGKKVGGGKKRVGGF</sequence>
<organism evidence="4 5">
    <name type="scientific">Kwoniella newhampshirensis</name>
    <dbReference type="NCBI Taxonomy" id="1651941"/>
    <lineage>
        <taxon>Eukaryota</taxon>
        <taxon>Fungi</taxon>
        <taxon>Dikarya</taxon>
        <taxon>Basidiomycota</taxon>
        <taxon>Agaricomycotina</taxon>
        <taxon>Tremellomycetes</taxon>
        <taxon>Tremellales</taxon>
        <taxon>Cryptococcaceae</taxon>
        <taxon>Kwoniella</taxon>
    </lineage>
</organism>
<dbReference type="InterPro" id="IPR019350">
    <property type="entry name" value="RNA_pol_I-sp_TIF_RRN6-like"/>
</dbReference>
<feature type="compositionally biased region" description="Basic residues" evidence="1">
    <location>
        <begin position="1001"/>
        <end position="1016"/>
    </location>
</feature>
<gene>
    <name evidence="4" type="ORF">IAR55_006432</name>
</gene>
<feature type="region of interest" description="Disordered" evidence="1">
    <location>
        <begin position="959"/>
        <end position="1016"/>
    </location>
</feature>
<dbReference type="PANTHER" id="PTHR28221:SF2">
    <property type="entry name" value="RNA POLYMERASE I-SPECIFIC TRANSCRIPTION INITIATION FACTOR RRN6"/>
    <property type="match status" value="1"/>
</dbReference>
<evidence type="ECO:0000259" key="3">
    <source>
        <dbReference type="Pfam" id="PF20639"/>
    </source>
</evidence>
<evidence type="ECO:0000259" key="2">
    <source>
        <dbReference type="Pfam" id="PF10214"/>
    </source>
</evidence>
<feature type="region of interest" description="Disordered" evidence="1">
    <location>
        <begin position="1"/>
        <end position="53"/>
    </location>
</feature>
<proteinExistence type="predicted"/>
<dbReference type="KEGG" id="kne:92183690"/>
<name>A0AAW0YF74_9TREE</name>
<dbReference type="GeneID" id="92183690"/>
<dbReference type="InterPro" id="IPR048535">
    <property type="entry name" value="RRN6_beta-prop"/>
</dbReference>
<evidence type="ECO:0000256" key="1">
    <source>
        <dbReference type="SAM" id="MobiDB-lite"/>
    </source>
</evidence>
<evidence type="ECO:0000313" key="5">
    <source>
        <dbReference type="Proteomes" id="UP001388673"/>
    </source>
</evidence>
<dbReference type="PANTHER" id="PTHR28221">
    <property type="entry name" value="RNA POLYMERASE I-SPECIFIC TRANSCRIPTION INITIATION FACTOR RRN6"/>
    <property type="match status" value="1"/>
</dbReference>
<evidence type="ECO:0000313" key="4">
    <source>
        <dbReference type="EMBL" id="KAK8844585.1"/>
    </source>
</evidence>
<feature type="compositionally biased region" description="Basic and acidic residues" evidence="1">
    <location>
        <begin position="882"/>
        <end position="894"/>
    </location>
</feature>
<feature type="region of interest" description="Disordered" evidence="1">
    <location>
        <begin position="882"/>
        <end position="916"/>
    </location>
</feature>
<reference evidence="4 5" key="1">
    <citation type="journal article" date="2024" name="bioRxiv">
        <title>Comparative genomics of Cryptococcus and Kwoniella reveals pathogenesis evolution and contrasting karyotype dynamics via intercentromeric recombination or chromosome fusion.</title>
        <authorList>
            <person name="Coelho M.A."/>
            <person name="David-Palma M."/>
            <person name="Shea T."/>
            <person name="Bowers K."/>
            <person name="McGinley-Smith S."/>
            <person name="Mohammad A.W."/>
            <person name="Gnirke A."/>
            <person name="Yurkov A.M."/>
            <person name="Nowrousian M."/>
            <person name="Sun S."/>
            <person name="Cuomo C.A."/>
            <person name="Heitman J."/>
        </authorList>
    </citation>
    <scope>NUCLEOTIDE SEQUENCE [LARGE SCALE GENOMIC DNA]</scope>
    <source>
        <strain evidence="4 5">CBS 13917</strain>
    </source>
</reference>
<feature type="compositionally biased region" description="Basic and acidic residues" evidence="1">
    <location>
        <begin position="36"/>
        <end position="47"/>
    </location>
</feature>
<accession>A0AAW0YF74</accession>
<dbReference type="EMBL" id="JBCAWK010000013">
    <property type="protein sequence ID" value="KAK8844585.1"/>
    <property type="molecule type" value="Genomic_DNA"/>
</dbReference>
<protein>
    <recommendedName>
        <fullName evidence="6">RNA polymerase I-specific transcription initiation factor RRN6-like protein</fullName>
    </recommendedName>
</protein>